<reference evidence="2" key="1">
    <citation type="submission" date="2022-10" db="EMBL/GenBank/DDBJ databases">
        <authorList>
            <person name="Chen Y."/>
            <person name="Dougan E. K."/>
            <person name="Chan C."/>
            <person name="Rhodes N."/>
            <person name="Thang M."/>
        </authorList>
    </citation>
    <scope>NUCLEOTIDE SEQUENCE</scope>
</reference>
<reference evidence="3" key="2">
    <citation type="submission" date="2024-04" db="EMBL/GenBank/DDBJ databases">
        <authorList>
            <person name="Chen Y."/>
            <person name="Shah S."/>
            <person name="Dougan E. K."/>
            <person name="Thang M."/>
            <person name="Chan C."/>
        </authorList>
    </citation>
    <scope>NUCLEOTIDE SEQUENCE [LARGE SCALE GENOMIC DNA]</scope>
</reference>
<keyword evidence="4" id="KW-1185">Reference proteome</keyword>
<dbReference type="EMBL" id="CAMXCT010006734">
    <property type="protein sequence ID" value="CAI4019198.1"/>
    <property type="molecule type" value="Genomic_DNA"/>
</dbReference>
<dbReference type="OrthoDB" id="436096at2759"/>
<evidence type="ECO:0000256" key="1">
    <source>
        <dbReference type="SAM" id="MobiDB-lite"/>
    </source>
</evidence>
<sequence>MLELCTVASVLRSDDRKGEVLFTAVECCDAYEVLVVAFSDARLLARLVFYGDLSEGEEREVLCSMPLERCELNQITCLDLSENAIFLAVACEALVVVLPLLELLLAEAPPHLAECLRDSLRDAEKINRHEDAVKGSFSIATAWTSLGLSGEILTDFFGGSSGGMPSSTPLRFSVPAIQEDGAGITSMCWWTHGAIPPDTVSSRSPRWQRHCLIFGSLSGRLVIMDITSQSELRTFSLPPIVLLQLCRYHSQEWLLIETTAEPKHWKLLLVEDRPDQPALQWNITNGQALPSGSGEHFEMEPLNGTPPHLLLVVRRGLKPEGKSEVLGMLMDEDAQGSSGLCLLLSLPSFPEDPLARVELPMDVAAPSSSGKRRLVDLVVLLGGGLFLTVLHEGSDSLVMLTTAKPSPALAQQKPVNQVVQELLVPGRVLGASAHQYWSPELRCGGRSLAILWTATEIFALTALGNSLVETLQSRSIDSARASVGTAEPSAEWDELLPLLCWALDVDIDNLLLDAGRRVLSGRWDQIGEQGLRSALALWERRSSQEVPLLVLQECFSELFQHLEMMHHMAPGILHVLMPHWPQVALRLEAMHSQSGASKTEFDSEKLEEDIPGSPELSNVAWFLSLVVMLLVVLRQKAQNEGATGEYKRGAKSPKVHSLKQDGIAWQAWVSDQVTLIISGARGPPAPSFADFADAVQQEFDVWWAQELQEAQSPKDVFKPENILASTLTPEPAKKYGTIYERSMGTDPELVPGCCSARLLLLGVLKKRWPQVSPESGRSQDSNAECEGFAQWLVSLDRLGATLAAGSLVELLLRGAVAASEGPEEAKEIAADVDLALAVAFALMDVQTSFGNRTASVCGALCALLKLARPPSERPQPSIWKSEDPKEESPHVEISAPELLDRLCHLDAEERNSSQSWMNFLDCISELPSGCCSECSNTWSWEQEGRMTSFAALQPTGGLGMTQVLQPLEFWLMKSCPLDGPPTSESESTSCSSPALLPTTEMRETLERILEDGAQWEVPDTFADRLVQCQWWHEVQRPRWSPALPLLMLALLAAVEEWIWELPWTAKFRIHLAYALYIVRSWAGKGDPDENQQGEELASAASFAA</sequence>
<feature type="compositionally biased region" description="Basic and acidic residues" evidence="1">
    <location>
        <begin position="880"/>
        <end position="890"/>
    </location>
</feature>
<protein>
    <submittedName>
        <fullName evidence="2">Uncharacterized protein</fullName>
    </submittedName>
</protein>
<comment type="caution">
    <text evidence="2">The sequence shown here is derived from an EMBL/GenBank/DDBJ whole genome shotgun (WGS) entry which is preliminary data.</text>
</comment>
<accession>A0A9P1GQS8</accession>
<gene>
    <name evidence="2" type="ORF">C1SCF055_LOCUS43712</name>
</gene>
<dbReference type="Proteomes" id="UP001152797">
    <property type="component" value="Unassembled WGS sequence"/>
</dbReference>
<dbReference type="AlphaFoldDB" id="A0A9P1GQS8"/>
<proteinExistence type="predicted"/>
<feature type="region of interest" description="Disordered" evidence="1">
    <location>
        <begin position="870"/>
        <end position="891"/>
    </location>
</feature>
<evidence type="ECO:0000313" key="3">
    <source>
        <dbReference type="EMBL" id="CAL1172573.1"/>
    </source>
</evidence>
<organism evidence="2">
    <name type="scientific">Cladocopium goreaui</name>
    <dbReference type="NCBI Taxonomy" id="2562237"/>
    <lineage>
        <taxon>Eukaryota</taxon>
        <taxon>Sar</taxon>
        <taxon>Alveolata</taxon>
        <taxon>Dinophyceae</taxon>
        <taxon>Suessiales</taxon>
        <taxon>Symbiodiniaceae</taxon>
        <taxon>Cladocopium</taxon>
    </lineage>
</organism>
<name>A0A9P1GQS8_9DINO</name>
<evidence type="ECO:0000313" key="2">
    <source>
        <dbReference type="EMBL" id="CAI4019198.1"/>
    </source>
</evidence>
<dbReference type="EMBL" id="CAMXCT020006734">
    <property type="protein sequence ID" value="CAL1172573.1"/>
    <property type="molecule type" value="Genomic_DNA"/>
</dbReference>
<dbReference type="EMBL" id="CAMXCT030006734">
    <property type="protein sequence ID" value="CAL4806510.1"/>
    <property type="molecule type" value="Genomic_DNA"/>
</dbReference>
<evidence type="ECO:0000313" key="4">
    <source>
        <dbReference type="Proteomes" id="UP001152797"/>
    </source>
</evidence>